<keyword evidence="2" id="KW-1185">Reference proteome</keyword>
<organism evidence="1 2">
    <name type="scientific">Cotonvirus japonicus</name>
    <dbReference type="NCBI Taxonomy" id="2811091"/>
    <lineage>
        <taxon>Viruses</taxon>
        <taxon>Varidnaviria</taxon>
        <taxon>Bamfordvirae</taxon>
        <taxon>Nucleocytoviricota</taxon>
        <taxon>Megaviricetes</taxon>
        <taxon>Imitervirales</taxon>
        <taxon>Mimiviridae</taxon>
        <taxon>Megamimivirinae</taxon>
        <taxon>Cotonvirus</taxon>
        <taxon>Cotonvirus japonicum</taxon>
    </lineage>
</organism>
<evidence type="ECO:0000313" key="1">
    <source>
        <dbReference type="EMBL" id="BCS82954.1"/>
    </source>
</evidence>
<dbReference type="Proteomes" id="UP001321479">
    <property type="component" value="Segment"/>
</dbReference>
<proteinExistence type="predicted"/>
<sequence length="249" mass="29511">MDLNDKLLINHSSINKYYDLKTLEFLLNHRFIDVTKFPYNILFCSKTSSHIICSRPLLGKTIMLIELWKKMENNRKIEERKKNYSDLYLPRKDMEDNTVIVMPKKFTNKNDYDNNYDTTNKITVKFTEENNSSNEYITLQEEDQYENILTNVLDEHKSKIIGIIKSIEFASSILGDKNIRQEIINKHNEIIYKPGSLRSKIFNIRWHFNNGDINKIITFNNLELLCELGITNFDNINEKINLVLKFIDD</sequence>
<reference evidence="1 2" key="1">
    <citation type="submission" date="2021-02" db="EMBL/GenBank/DDBJ databases">
        <title>Cotonvirus japonicus, which uses Golgi apparatus of host cells for its virion factory, phylogenetically links tailed tupanvirus and icosahedral mimivirus.</title>
        <authorList>
            <person name="Takahashi H."/>
            <person name="Fukaya S."/>
            <person name="Song C."/>
            <person name="Murata K."/>
            <person name="Takemura M."/>
        </authorList>
    </citation>
    <scope>NUCLEOTIDE SEQUENCE [LARGE SCALE GENOMIC DNA]</scope>
</reference>
<dbReference type="GeneID" id="80558159"/>
<dbReference type="EMBL" id="AP024483">
    <property type="protein sequence ID" value="BCS82954.1"/>
    <property type="molecule type" value="Genomic_DNA"/>
</dbReference>
<evidence type="ECO:0000313" key="2">
    <source>
        <dbReference type="Proteomes" id="UP001321479"/>
    </source>
</evidence>
<protein>
    <submittedName>
        <fullName evidence="1">Ankyrin repeat protein</fullName>
    </submittedName>
</protein>
<name>A0ABM7NS23_9VIRU</name>
<dbReference type="RefSeq" id="YP_010841562.1">
    <property type="nucleotide sequence ID" value="NC_079139.1"/>
</dbReference>
<accession>A0ABM7NS23</accession>